<name>A0ABM1BKG3_LIMPO</name>
<organism evidence="2 3">
    <name type="scientific">Limulus polyphemus</name>
    <name type="common">Atlantic horseshoe crab</name>
    <dbReference type="NCBI Taxonomy" id="6850"/>
    <lineage>
        <taxon>Eukaryota</taxon>
        <taxon>Metazoa</taxon>
        <taxon>Ecdysozoa</taxon>
        <taxon>Arthropoda</taxon>
        <taxon>Chelicerata</taxon>
        <taxon>Merostomata</taxon>
        <taxon>Xiphosura</taxon>
        <taxon>Limulidae</taxon>
        <taxon>Limulus</taxon>
    </lineage>
</organism>
<evidence type="ECO:0000256" key="1">
    <source>
        <dbReference type="SAM" id="SignalP"/>
    </source>
</evidence>
<proteinExistence type="predicted"/>
<dbReference type="RefSeq" id="XP_013783780.1">
    <property type="nucleotide sequence ID" value="XM_013928326.2"/>
</dbReference>
<reference evidence="3" key="1">
    <citation type="submission" date="2025-08" db="UniProtKB">
        <authorList>
            <consortium name="RefSeq"/>
        </authorList>
    </citation>
    <scope>IDENTIFICATION</scope>
    <source>
        <tissue evidence="3">Muscle</tissue>
    </source>
</reference>
<feature type="chain" id="PRO_5045507588" evidence="1">
    <location>
        <begin position="23"/>
        <end position="138"/>
    </location>
</feature>
<protein>
    <submittedName>
        <fullName evidence="3">Uncharacterized protein LOC106467940</fullName>
    </submittedName>
</protein>
<keyword evidence="1" id="KW-0732">Signal</keyword>
<dbReference type="GeneID" id="106467940"/>
<evidence type="ECO:0000313" key="3">
    <source>
        <dbReference type="RefSeq" id="XP_013783780.1"/>
    </source>
</evidence>
<feature type="signal peptide" evidence="1">
    <location>
        <begin position="1"/>
        <end position="22"/>
    </location>
</feature>
<keyword evidence="2" id="KW-1185">Reference proteome</keyword>
<accession>A0ABM1BKG3</accession>
<evidence type="ECO:0000313" key="2">
    <source>
        <dbReference type="Proteomes" id="UP000694941"/>
    </source>
</evidence>
<dbReference type="Proteomes" id="UP000694941">
    <property type="component" value="Unplaced"/>
</dbReference>
<sequence length="138" mass="15446">MNSTSGIVCFILLFVNIAPSTQECNMELTINKTTECTLTFTKMIGYNTQSFSKNPEKLCWNFCKLEVCQARAAEETGCAEPAQYIIENSLGVARVLLQKKHKVNCENYDTTKCGRSSVSQATGFTIVLLLLLTRWCLQ</sequence>
<gene>
    <name evidence="3" type="primary">LOC106467940</name>
</gene>